<feature type="compositionally biased region" description="Acidic residues" evidence="2">
    <location>
        <begin position="1033"/>
        <end position="1044"/>
    </location>
</feature>
<gene>
    <name evidence="4" type="ORF">L203_100686</name>
</gene>
<dbReference type="InterPro" id="IPR018564">
    <property type="entry name" value="Repl_chkpnt_MRC1_dom"/>
</dbReference>
<feature type="region of interest" description="Disordered" evidence="2">
    <location>
        <begin position="655"/>
        <end position="682"/>
    </location>
</feature>
<feature type="compositionally biased region" description="Polar residues" evidence="2">
    <location>
        <begin position="1345"/>
        <end position="1356"/>
    </location>
</feature>
<protein>
    <recommendedName>
        <fullName evidence="3">DNA replication checkpoint mediator MRC1 domain-containing protein</fullName>
    </recommendedName>
</protein>
<feature type="compositionally biased region" description="Polar residues" evidence="2">
    <location>
        <begin position="428"/>
        <end position="441"/>
    </location>
</feature>
<dbReference type="KEGG" id="cdep:91084900"/>
<feature type="region of interest" description="Disordered" evidence="2">
    <location>
        <begin position="1306"/>
        <end position="1363"/>
    </location>
</feature>
<feature type="region of interest" description="Disordered" evidence="2">
    <location>
        <begin position="1"/>
        <end position="60"/>
    </location>
</feature>
<evidence type="ECO:0000256" key="2">
    <source>
        <dbReference type="SAM" id="MobiDB-lite"/>
    </source>
</evidence>
<feature type="compositionally biased region" description="Basic and acidic residues" evidence="2">
    <location>
        <begin position="1334"/>
        <end position="1343"/>
    </location>
</feature>
<evidence type="ECO:0000313" key="5">
    <source>
        <dbReference type="Proteomes" id="UP000094043"/>
    </source>
</evidence>
<organism evidence="4 5">
    <name type="scientific">Cryptococcus depauperatus CBS 7841</name>
    <dbReference type="NCBI Taxonomy" id="1295531"/>
    <lineage>
        <taxon>Eukaryota</taxon>
        <taxon>Fungi</taxon>
        <taxon>Dikarya</taxon>
        <taxon>Basidiomycota</taxon>
        <taxon>Agaricomycotina</taxon>
        <taxon>Tremellomycetes</taxon>
        <taxon>Tremellales</taxon>
        <taxon>Cryptococcaceae</taxon>
        <taxon>Cryptococcus</taxon>
    </lineage>
</organism>
<feature type="domain" description="DNA replication checkpoint mediator MRC1" evidence="3">
    <location>
        <begin position="1010"/>
        <end position="1131"/>
    </location>
</feature>
<dbReference type="Pfam" id="PF09444">
    <property type="entry name" value="MRC1"/>
    <property type="match status" value="1"/>
</dbReference>
<feature type="compositionally biased region" description="Basic residues" evidence="2">
    <location>
        <begin position="1117"/>
        <end position="1128"/>
    </location>
</feature>
<feature type="region of interest" description="Disordered" evidence="2">
    <location>
        <begin position="235"/>
        <end position="262"/>
    </location>
</feature>
<feature type="region of interest" description="Disordered" evidence="2">
    <location>
        <begin position="1092"/>
        <end position="1136"/>
    </location>
</feature>
<evidence type="ECO:0000313" key="4">
    <source>
        <dbReference type="EMBL" id="WVN85539.1"/>
    </source>
</evidence>
<feature type="region of interest" description="Disordered" evidence="2">
    <location>
        <begin position="940"/>
        <end position="986"/>
    </location>
</feature>
<keyword evidence="5" id="KW-1185">Reference proteome</keyword>
<dbReference type="EMBL" id="CP143784">
    <property type="protein sequence ID" value="WVN85539.1"/>
    <property type="molecule type" value="Genomic_DNA"/>
</dbReference>
<feature type="compositionally biased region" description="Polar residues" evidence="2">
    <location>
        <begin position="1319"/>
        <end position="1328"/>
    </location>
</feature>
<feature type="coiled-coil region" evidence="1">
    <location>
        <begin position="89"/>
        <end position="116"/>
    </location>
</feature>
<feature type="region of interest" description="Disordered" evidence="2">
    <location>
        <begin position="157"/>
        <end position="208"/>
    </location>
</feature>
<feature type="region of interest" description="Disordered" evidence="2">
    <location>
        <begin position="580"/>
        <end position="602"/>
    </location>
</feature>
<feature type="compositionally biased region" description="Low complexity" evidence="2">
    <location>
        <begin position="1"/>
        <end position="18"/>
    </location>
</feature>
<reference evidence="4" key="3">
    <citation type="submission" date="2024-01" db="EMBL/GenBank/DDBJ databases">
        <authorList>
            <person name="Coelho M.A."/>
            <person name="David-Palma M."/>
            <person name="Shea T."/>
            <person name="Sun S."/>
            <person name="Cuomo C.A."/>
            <person name="Heitman J."/>
        </authorList>
    </citation>
    <scope>NUCLEOTIDE SEQUENCE</scope>
    <source>
        <strain evidence="4">CBS 7841</strain>
    </source>
</reference>
<evidence type="ECO:0000256" key="1">
    <source>
        <dbReference type="SAM" id="Coils"/>
    </source>
</evidence>
<dbReference type="RefSeq" id="XP_066066239.1">
    <property type="nucleotide sequence ID" value="XM_066210142.1"/>
</dbReference>
<reference evidence="4" key="1">
    <citation type="submission" date="2016-06" db="EMBL/GenBank/DDBJ databases">
        <authorList>
            <person name="Cuomo C."/>
            <person name="Litvintseva A."/>
            <person name="Heitman J."/>
            <person name="Chen Y."/>
            <person name="Sun S."/>
            <person name="Springer D."/>
            <person name="Dromer F."/>
            <person name="Young S."/>
            <person name="Zeng Q."/>
            <person name="Chapman S."/>
            <person name="Gujja S."/>
            <person name="Saif S."/>
            <person name="Birren B."/>
        </authorList>
    </citation>
    <scope>NUCLEOTIDE SEQUENCE</scope>
    <source>
        <strain evidence="4">CBS 7841</strain>
    </source>
</reference>
<dbReference type="Proteomes" id="UP000094043">
    <property type="component" value="Chromosome 1"/>
</dbReference>
<evidence type="ECO:0000259" key="3">
    <source>
        <dbReference type="Pfam" id="PF09444"/>
    </source>
</evidence>
<proteinExistence type="predicted"/>
<name>A0AAJ8JNJ3_9TREE</name>
<feature type="compositionally biased region" description="Acidic residues" evidence="2">
    <location>
        <begin position="660"/>
        <end position="682"/>
    </location>
</feature>
<keyword evidence="1" id="KW-0175">Coiled coil</keyword>
<feature type="compositionally biased region" description="Polar residues" evidence="2">
    <location>
        <begin position="49"/>
        <end position="60"/>
    </location>
</feature>
<sequence length="1363" mass="153419">MSLSSTLPPLTSSSSAPTIPTDLPAPRPAPRRTYGRAKCAESPVAEEPSASTLKPSETNSISLLDRWQKGGSEFLSSMSLLSEARNEGGDEDEDDMEAVKRELERMRREARDKAVKEVDVKHNLQSMPVSPKYLIQNNNLSVSLSNSIIGADFEKQLQRPSCPPSSPPKCASSRAVSSHNESSMDRLSETEISDQGEDGPLYEPTDILDAPGLKEQSFPIRRADKLKIRQAIISDGEDNDDQTTLRKTRGMPESSQSMSPPLFSPAKERQFEHGKSSLTSFSHPEVSQKLNRDISESDLDDAAVDAQNISAFLHSQEMNEMQNERVEDDTAKPNKKDALAKMGVLFSDEEQDKKKKRKKGLNKKELVIMHRDIQAAERERSFYLSRPQVLKPTMNNWLENLDRIQNRGDVKQKSQGIKSESSRHFSSDPISTFTSSPQLQPHRSGKDFASACPSETSRLTIMDTQADQKQDPNSSLLRQITEKDMKEVQHKVLQERKMRFLQIQQGQKTFQPQAAEDDIEILEDPQNFDDLPKIPGKRAGGKLRNITAFQPNRSSTPGSAVVDQELSEVYPIHAFGGIGHINRRNTNTPRQSIQKKDRDRAVTQAELDRSIYAKSRLQSAETIRHKENNFGRGRVLPERQQLNITALTQTLALNRREDDGAAIEDDEDREDEDWKSDNEVEEDGSLQYEDAEEEINNTVAHESVSVSAVEKDEIDEIDEKKPTFKARKGRRATRVIRSDDEDEMISETHISVRKQDIEDSSSDVFTDIAGQQTDLLMVDGIDEGPELELGGFSDSGNFSQLFDSTQAGEGPQVSAEGVDAFALLRNQNLVGLLPTQAMLPNVHISETQVARDDAFVAEILEDQALERTQALDDPKMMYMNTQGLFTQTKPLRVCEPSFSQDFSTPYGKTQAQIQNPSSTHSEMPVAFSIARDVIESPLEEIKEKSRRRRELRRSASRSFSPHAASRLPSPVETLPMKPTYRSSGSRDAFDVMREGALQEAAQVLSKENMNKPKYVQAEAEESDEDMGGWLKEADDEDEESDNEGLDQYIEELVDDEAMDEAEQLRHAELIAEMRKKHEEEDDAKLEAEARKIIQGERRKKRKGRDFYDSDDSDDGRGRRKRLNKKQRKVKEIQFQEGLLPGERNAFGESYLLDHYDTDDDDIGVQEYTPALLGGVESISPTQEHAEEDKLSRREKLERLKEIGRKNRGRNLDDSERMYHHLDLQLDQTFETNKLDMSRGSAITLDDGVDNGEIEYAVTKGPRSYERKDKIVHDEDGLGPVRPHRKSQTSTSLQEYLKSEQNIIRRTGSGAGKGSVVQKLPSSASTPSVDGNVISKKDRNERAMPSRNSTMSSTITMLRSDKFA</sequence>
<feature type="region of interest" description="Disordered" evidence="2">
    <location>
        <begin position="1016"/>
        <end position="1044"/>
    </location>
</feature>
<accession>A0AAJ8JNJ3</accession>
<feature type="compositionally biased region" description="Basic residues" evidence="2">
    <location>
        <begin position="944"/>
        <end position="955"/>
    </location>
</feature>
<dbReference type="GeneID" id="91084900"/>
<feature type="region of interest" description="Disordered" evidence="2">
    <location>
        <begin position="408"/>
        <end position="446"/>
    </location>
</feature>
<reference evidence="4" key="2">
    <citation type="journal article" date="2022" name="Elife">
        <title>Obligate sexual reproduction of a homothallic fungus closely related to the Cryptococcus pathogenic species complex.</title>
        <authorList>
            <person name="Passer A.R."/>
            <person name="Clancey S.A."/>
            <person name="Shea T."/>
            <person name="David-Palma M."/>
            <person name="Averette A.F."/>
            <person name="Boekhout T."/>
            <person name="Porcel B.M."/>
            <person name="Nowrousian M."/>
            <person name="Cuomo C.A."/>
            <person name="Sun S."/>
            <person name="Heitman J."/>
            <person name="Coelho M.A."/>
        </authorList>
    </citation>
    <scope>NUCLEOTIDE SEQUENCE</scope>
    <source>
        <strain evidence="4">CBS 7841</strain>
    </source>
</reference>